<accession>W0DR45</accession>
<dbReference type="InterPro" id="IPR007456">
    <property type="entry name" value="Smg"/>
</dbReference>
<protein>
    <recommendedName>
        <fullName evidence="1">Protein Smg homolog</fullName>
    </recommendedName>
</protein>
<comment type="similarity">
    <text evidence="1">Belongs to the Smg family.</text>
</comment>
<gene>
    <name evidence="1" type="primary">smg</name>
    <name evidence="2" type="ORF">THITH_15600</name>
</gene>
<evidence type="ECO:0000313" key="2">
    <source>
        <dbReference type="EMBL" id="AHE99468.1"/>
    </source>
</evidence>
<dbReference type="PANTHER" id="PTHR38692:SF1">
    <property type="entry name" value="PROTEIN SMG"/>
    <property type="match status" value="1"/>
</dbReference>
<dbReference type="HOGENOM" id="CLU_133242_0_0_6"/>
<proteinExistence type="inferred from homology"/>
<dbReference type="Proteomes" id="UP000005289">
    <property type="component" value="Chromosome"/>
</dbReference>
<keyword evidence="3" id="KW-1185">Reference proteome</keyword>
<dbReference type="OrthoDB" id="9788984at2"/>
<dbReference type="STRING" id="713585.THITH_15600"/>
<organism evidence="2 3">
    <name type="scientific">Thioalkalivibrio paradoxus ARh 1</name>
    <dbReference type="NCBI Taxonomy" id="713585"/>
    <lineage>
        <taxon>Bacteria</taxon>
        <taxon>Pseudomonadati</taxon>
        <taxon>Pseudomonadota</taxon>
        <taxon>Gammaproteobacteria</taxon>
        <taxon>Chromatiales</taxon>
        <taxon>Ectothiorhodospiraceae</taxon>
        <taxon>Thioalkalivibrio</taxon>
    </lineage>
</organism>
<dbReference type="Pfam" id="PF04361">
    <property type="entry name" value="DUF494"/>
    <property type="match status" value="1"/>
</dbReference>
<dbReference type="KEGG" id="tti:THITH_15600"/>
<sequence>MKENVLDVLMYLFEHYMDEDTETEPDRQDLQARLQEAGFPAHEIDRALGWLDRLVSEEPVAAGIGSEAAQRVYTAEEQSRLDLEARGFLVFLEQNGLLTTGTRELVIDRVMELDGDEIDLDQLKWVVLMVLFNQPDDSIAYSRLEEVVMSDTSPALADYLH</sequence>
<dbReference type="EMBL" id="CP007029">
    <property type="protein sequence ID" value="AHE99468.1"/>
    <property type="molecule type" value="Genomic_DNA"/>
</dbReference>
<dbReference type="RefSeq" id="WP_006746968.1">
    <property type="nucleotide sequence ID" value="NZ_CP007029.1"/>
</dbReference>
<evidence type="ECO:0000256" key="1">
    <source>
        <dbReference type="HAMAP-Rule" id="MF_00598"/>
    </source>
</evidence>
<dbReference type="AlphaFoldDB" id="W0DR45"/>
<evidence type="ECO:0000313" key="3">
    <source>
        <dbReference type="Proteomes" id="UP000005289"/>
    </source>
</evidence>
<dbReference type="PANTHER" id="PTHR38692">
    <property type="entry name" value="PROTEIN SMG"/>
    <property type="match status" value="1"/>
</dbReference>
<name>W0DR45_9GAMM</name>
<dbReference type="HAMAP" id="MF_00598">
    <property type="entry name" value="Smg"/>
    <property type="match status" value="1"/>
</dbReference>
<reference evidence="2 3" key="1">
    <citation type="submission" date="2013-12" db="EMBL/GenBank/DDBJ databases">
        <authorList>
            <consortium name="DOE Joint Genome Institute"/>
            <person name="Muyzer G."/>
            <person name="Huntemann M."/>
            <person name="Han J."/>
            <person name="Chen A."/>
            <person name="Kyrpides N."/>
            <person name="Mavromatis K."/>
            <person name="Markowitz V."/>
            <person name="Palaniappan K."/>
            <person name="Ivanova N."/>
            <person name="Schaumberg A."/>
            <person name="Pati A."/>
            <person name="Liolios K."/>
            <person name="Nordberg H.P."/>
            <person name="Cantor M.N."/>
            <person name="Hua S.X."/>
            <person name="Woyke T."/>
        </authorList>
    </citation>
    <scope>NUCLEOTIDE SEQUENCE [LARGE SCALE GENOMIC DNA]</scope>
    <source>
        <strain evidence="2 3">ARh 1</strain>
    </source>
</reference>